<feature type="domain" description="HTH marR-type" evidence="1">
    <location>
        <begin position="157"/>
        <end position="197"/>
    </location>
</feature>
<dbReference type="InterPro" id="IPR036390">
    <property type="entry name" value="WH_DNA-bd_sf"/>
</dbReference>
<dbReference type="InterPro" id="IPR011991">
    <property type="entry name" value="ArsR-like_HTH"/>
</dbReference>
<evidence type="ECO:0000259" key="2">
    <source>
        <dbReference type="Pfam" id="PF19810"/>
    </source>
</evidence>
<dbReference type="AlphaFoldDB" id="A0A2A2FF59"/>
<dbReference type="EMBL" id="NSKC01000005">
    <property type="protein sequence ID" value="PAU83183.1"/>
    <property type="molecule type" value="Genomic_DNA"/>
</dbReference>
<proteinExistence type="predicted"/>
<dbReference type="RefSeq" id="WP_095637149.1">
    <property type="nucleotide sequence ID" value="NZ_NSKC01000005.1"/>
</dbReference>
<dbReference type="InterPro" id="IPR000835">
    <property type="entry name" value="HTH_MarR-typ"/>
</dbReference>
<dbReference type="Gene3D" id="1.10.10.10">
    <property type="entry name" value="Winged helix-like DNA-binding domain superfamily/Winged helix DNA-binding domain"/>
    <property type="match status" value="1"/>
</dbReference>
<gene>
    <name evidence="3" type="ORF">CK500_10275</name>
</gene>
<keyword evidence="4" id="KW-1185">Reference proteome</keyword>
<sequence>MSIHIIPHGRVTEHVKRGLRGYDAVDRVYLLPSVKFAETGRDLAEELEQFGFDVRIQEVDAFKMRSVVDTIVSIAKDHPEEELYVNITGGTNLMAGAATSSAFFIGASPYYVLEPQADESVEELVVSLPAPTQPLTFDLSDSQRAVLEQLGEWDVVGRTGVIGREIGDELDISAQRVSYHIGKLEEKGLVKTHRDGRRKEIELTDVGRLYLRWTGGVTG</sequence>
<dbReference type="InterPro" id="IPR036388">
    <property type="entry name" value="WH-like_DNA-bd_sf"/>
</dbReference>
<dbReference type="GO" id="GO:0003700">
    <property type="term" value="F:DNA-binding transcription factor activity"/>
    <property type="evidence" value="ECO:0007669"/>
    <property type="project" value="InterPro"/>
</dbReference>
<dbReference type="OrthoDB" id="350635at2157"/>
<reference evidence="3 4" key="1">
    <citation type="submission" date="2017-08" db="EMBL/GenBank/DDBJ databases">
        <title>The strain WRN001 was isolated from Binhai saline alkaline soil, Tianjin, China.</title>
        <authorList>
            <person name="Liu D."/>
            <person name="Zhang G."/>
        </authorList>
    </citation>
    <scope>NUCLEOTIDE SEQUENCE [LARGE SCALE GENOMIC DNA]</scope>
    <source>
        <strain evidence="3 4">WN019</strain>
    </source>
</reference>
<feature type="domain" description="HFX-2341-like N-terminal" evidence="2">
    <location>
        <begin position="3"/>
        <end position="112"/>
    </location>
</feature>
<evidence type="ECO:0000313" key="3">
    <source>
        <dbReference type="EMBL" id="PAU83183.1"/>
    </source>
</evidence>
<evidence type="ECO:0000259" key="1">
    <source>
        <dbReference type="Pfam" id="PF12802"/>
    </source>
</evidence>
<dbReference type="Pfam" id="PF19810">
    <property type="entry name" value="HFX_2341_N"/>
    <property type="match status" value="1"/>
</dbReference>
<organism evidence="3 4">
    <name type="scientific">Halorubrum salipaludis</name>
    <dbReference type="NCBI Taxonomy" id="2032630"/>
    <lineage>
        <taxon>Archaea</taxon>
        <taxon>Methanobacteriati</taxon>
        <taxon>Methanobacteriota</taxon>
        <taxon>Stenosarchaea group</taxon>
        <taxon>Halobacteria</taxon>
        <taxon>Halobacteriales</taxon>
        <taxon>Haloferacaceae</taxon>
        <taxon>Halorubrum</taxon>
    </lineage>
</organism>
<dbReference type="Proteomes" id="UP000218083">
    <property type="component" value="Unassembled WGS sequence"/>
</dbReference>
<protein>
    <submittedName>
        <fullName evidence="3">Uncharacterized protein</fullName>
    </submittedName>
</protein>
<dbReference type="SUPFAM" id="SSF46785">
    <property type="entry name" value="Winged helix' DNA-binding domain"/>
    <property type="match status" value="1"/>
</dbReference>
<comment type="caution">
    <text evidence="3">The sequence shown here is derived from an EMBL/GenBank/DDBJ whole genome shotgun (WGS) entry which is preliminary data.</text>
</comment>
<dbReference type="Gene3D" id="3.40.50.10770">
    <property type="entry name" value="Hypothetical protein VC1899 like domain (Restriction endonuclease-like)"/>
    <property type="match status" value="1"/>
</dbReference>
<evidence type="ECO:0000313" key="4">
    <source>
        <dbReference type="Proteomes" id="UP000218083"/>
    </source>
</evidence>
<dbReference type="InterPro" id="IPR046260">
    <property type="entry name" value="HFX_2341-like_N"/>
</dbReference>
<name>A0A2A2FF59_9EURY</name>
<dbReference type="Pfam" id="PF12802">
    <property type="entry name" value="MarR_2"/>
    <property type="match status" value="1"/>
</dbReference>
<accession>A0A2A2FF59</accession>
<dbReference type="CDD" id="cd00090">
    <property type="entry name" value="HTH_ARSR"/>
    <property type="match status" value="1"/>
</dbReference>